<accession>A0ACC5R7T4</accession>
<reference evidence="1" key="1">
    <citation type="submission" date="2021-01" db="EMBL/GenBank/DDBJ databases">
        <authorList>
            <person name="Sun Q."/>
        </authorList>
    </citation>
    <scope>NUCLEOTIDE SEQUENCE</scope>
    <source>
        <strain evidence="1">YIM B02566</strain>
    </source>
</reference>
<protein>
    <submittedName>
        <fullName evidence="1">DUF3329 domain-containing protein</fullName>
    </submittedName>
</protein>
<proteinExistence type="predicted"/>
<dbReference type="EMBL" id="JAENHL010000007">
    <property type="protein sequence ID" value="MBK1868665.1"/>
    <property type="molecule type" value="Genomic_DNA"/>
</dbReference>
<evidence type="ECO:0000313" key="2">
    <source>
        <dbReference type="Proteomes" id="UP000616151"/>
    </source>
</evidence>
<gene>
    <name evidence="1" type="ORF">JHL16_20080</name>
</gene>
<organism evidence="1 2">
    <name type="scientific">Taklimakanibacter albus</name>
    <dbReference type="NCBI Taxonomy" id="2800327"/>
    <lineage>
        <taxon>Bacteria</taxon>
        <taxon>Pseudomonadati</taxon>
        <taxon>Pseudomonadota</taxon>
        <taxon>Alphaproteobacteria</taxon>
        <taxon>Hyphomicrobiales</taxon>
        <taxon>Aestuariivirgaceae</taxon>
        <taxon>Taklimakanibacter</taxon>
    </lineage>
</organism>
<name>A0ACC5R7T4_9HYPH</name>
<sequence length="79" mass="8968">MDDRPQPGGGRAKTYEQASPFYKPLWRRVAITAAVAAWLAFEIYQNEGLWIAIACAMLGYAIWTFFLTWPKTPPDDTSK</sequence>
<keyword evidence="2" id="KW-1185">Reference proteome</keyword>
<evidence type="ECO:0000313" key="1">
    <source>
        <dbReference type="EMBL" id="MBK1868665.1"/>
    </source>
</evidence>
<comment type="caution">
    <text evidence="1">The sequence shown here is derived from an EMBL/GenBank/DDBJ whole genome shotgun (WGS) entry which is preliminary data.</text>
</comment>
<dbReference type="Proteomes" id="UP000616151">
    <property type="component" value="Unassembled WGS sequence"/>
</dbReference>